<reference evidence="2" key="2">
    <citation type="submission" date="2021-08" db="EMBL/GenBank/DDBJ databases">
        <authorList>
            <person name="Tani A."/>
            <person name="Ola A."/>
            <person name="Ogura Y."/>
            <person name="Katsura K."/>
            <person name="Hayashi T."/>
        </authorList>
    </citation>
    <scope>NUCLEOTIDE SEQUENCE</scope>
    <source>
        <strain evidence="2">NBRC 103626</strain>
    </source>
</reference>
<reference evidence="2" key="1">
    <citation type="journal article" date="2016" name="Front. Microbiol.">
        <title>Genome Sequence of the Piezophilic, Mesophilic Sulfate-Reducing Bacterium Desulfovibrio indicus J2T.</title>
        <authorList>
            <person name="Cao J."/>
            <person name="Maignien L."/>
            <person name="Shao Z."/>
            <person name="Alain K."/>
            <person name="Jebbar M."/>
        </authorList>
    </citation>
    <scope>NUCLEOTIDE SEQUENCE</scope>
    <source>
        <strain evidence="2">NBRC 103626</strain>
    </source>
</reference>
<comment type="caution">
    <text evidence="2">The sequence shown here is derived from an EMBL/GenBank/DDBJ whole genome shotgun (WGS) entry which is preliminary data.</text>
</comment>
<dbReference type="Proteomes" id="UP001055108">
    <property type="component" value="Unassembled WGS sequence"/>
</dbReference>
<dbReference type="AlphaFoldDB" id="A0AA37HNH0"/>
<protein>
    <recommendedName>
        <fullName evidence="4">YqcI/YcgG family protein</fullName>
    </recommendedName>
</protein>
<proteinExistence type="predicted"/>
<dbReference type="NCBIfam" id="NF041366">
    <property type="entry name" value="GntA_guanitoxin"/>
    <property type="match status" value="1"/>
</dbReference>
<evidence type="ECO:0000256" key="1">
    <source>
        <dbReference type="SAM" id="MobiDB-lite"/>
    </source>
</evidence>
<evidence type="ECO:0000313" key="2">
    <source>
        <dbReference type="EMBL" id="GJD79062.1"/>
    </source>
</evidence>
<sequence>MQQVAHPRQVPQPTGLPQAPLTLPGDGAAHPLAERFRAFIRNPPFPCVGAKSALTRGRLRIAVGRDITGGQDDGRLYAALLAFVGRYKAQPDLFQSFAVVFEGPHDLSEEAFEGALWARAQALADQDCRIGHAADPRVADDPDDPHFSLSLAGEAFFIVGLHPRASRLARRFEAPVLVFNLHDQFERLRTEGRYERLRETILARDADWAGSVNPMLARHGERSEAVQYSGRAVPADWACPFRRGAPEPGADWAAVAHDLRAGAFDARRFAGAGNTGGKTEGEAP</sequence>
<evidence type="ECO:0000313" key="3">
    <source>
        <dbReference type="Proteomes" id="UP001055108"/>
    </source>
</evidence>
<dbReference type="PANTHER" id="PTHR40045">
    <property type="entry name" value="YCGG FAMILY PROTEIN"/>
    <property type="match status" value="1"/>
</dbReference>
<gene>
    <name evidence="2" type="ORF">NBEOAGPD_2282</name>
</gene>
<dbReference type="PANTHER" id="PTHR40045:SF1">
    <property type="entry name" value="YQCI_YCGG FAMILY PROTEIN"/>
    <property type="match status" value="1"/>
</dbReference>
<dbReference type="Pfam" id="PF08892">
    <property type="entry name" value="YqcI_YcgG"/>
    <property type="match status" value="1"/>
</dbReference>
<feature type="region of interest" description="Disordered" evidence="1">
    <location>
        <begin position="1"/>
        <end position="24"/>
    </location>
</feature>
<dbReference type="InterPro" id="IPR014988">
    <property type="entry name" value="Uncharacterised_YqcI/YcgG"/>
</dbReference>
<organism evidence="2 3">
    <name type="scientific">Methylobacterium gregans</name>
    <dbReference type="NCBI Taxonomy" id="374424"/>
    <lineage>
        <taxon>Bacteria</taxon>
        <taxon>Pseudomonadati</taxon>
        <taxon>Pseudomonadota</taxon>
        <taxon>Alphaproteobacteria</taxon>
        <taxon>Hyphomicrobiales</taxon>
        <taxon>Methylobacteriaceae</taxon>
        <taxon>Methylobacterium</taxon>
    </lineage>
</organism>
<dbReference type="EMBL" id="BPQM01000052">
    <property type="protein sequence ID" value="GJD79062.1"/>
    <property type="molecule type" value="Genomic_DNA"/>
</dbReference>
<name>A0AA37HNH0_9HYPH</name>
<keyword evidence="3" id="KW-1185">Reference proteome</keyword>
<evidence type="ECO:0008006" key="4">
    <source>
        <dbReference type="Google" id="ProtNLM"/>
    </source>
</evidence>
<accession>A0AA37HNH0</accession>